<dbReference type="InterPro" id="IPR001119">
    <property type="entry name" value="SLH_dom"/>
</dbReference>
<evidence type="ECO:0000256" key="1">
    <source>
        <dbReference type="ARBA" id="ARBA00022737"/>
    </source>
</evidence>
<name>A0A267MAS8_9FIRM</name>
<reference evidence="5 6" key="1">
    <citation type="submission" date="2017-06" db="EMBL/GenBank/DDBJ databases">
        <title>Draft genome sequence of anaerobic fermentative bacterium Anaeromicrobium sediminis DY2726D isolated from West Pacific Ocean sediments.</title>
        <authorList>
            <person name="Zeng X."/>
        </authorList>
    </citation>
    <scope>NUCLEOTIDE SEQUENCE [LARGE SCALE GENOMIC DNA]</scope>
    <source>
        <strain evidence="5 6">DY2726D</strain>
    </source>
</reference>
<dbReference type="EMBL" id="NIBG01000041">
    <property type="protein sequence ID" value="PAB55945.1"/>
    <property type="molecule type" value="Genomic_DNA"/>
</dbReference>
<accession>A0A267MAS8</accession>
<keyword evidence="6" id="KW-1185">Reference proteome</keyword>
<comment type="caution">
    <text evidence="5">The sequence shown here is derived from an EMBL/GenBank/DDBJ whole genome shotgun (WGS) entry which is preliminary data.</text>
</comment>
<feature type="chain" id="PRO_5012199205" evidence="3">
    <location>
        <begin position="23"/>
        <end position="499"/>
    </location>
</feature>
<gene>
    <name evidence="5" type="ORF">CCE28_21410</name>
</gene>
<feature type="signal peptide" evidence="3">
    <location>
        <begin position="1"/>
        <end position="22"/>
    </location>
</feature>
<keyword evidence="3" id="KW-0732">Signal</keyword>
<dbReference type="RefSeq" id="WP_095136241.1">
    <property type="nucleotide sequence ID" value="NZ_NIBG01000041.1"/>
</dbReference>
<dbReference type="PROSITE" id="PS51272">
    <property type="entry name" value="SLH"/>
    <property type="match status" value="3"/>
</dbReference>
<evidence type="ECO:0000313" key="6">
    <source>
        <dbReference type="Proteomes" id="UP000216024"/>
    </source>
</evidence>
<sequence>MRRIISMILAIVVILTPISSWAAPPIFSGGVNNEYKYEEMVFITGEPIKFVGELKEKEKIKDNEKTITYTLKLTPEDKSIDGKLDRSITLITTYDKNKEKGQTIGQTIVDKYKESIKVGKDKYDLEDYQLSKSDVTDNRPASDFYSGNLTGRKYYEINRDEGEVIVTISGSNTGYYNFWGSTETLIINKDIESIKYTKDEDGNIDKESWNGNIEIQVSDSTTKTLRYNENKADLSSIDGGHMRVTESGMVSRIKYNMPYEDDDEIDNKRRVKRTIELSNKKVPKIERLLVPKFRDIEGHWAVNHIKKLYSLDVFDETSEFFAPDIPIKRVEFTKAIIRACDIRPSNEEEEKKRSRSRNKEPEVSPFKDVPVESPNYKYIKNALEKNIISGISKDLFAPEKSLTRAQAITILIRALGFQTKAPTPGFYTSFNDDNEIPGWAKEGIYVAKEIGIINGDMKGNIYPNKILTRAEASAMLVSFLGFLERDLQKDYRENIINYN</sequence>
<feature type="domain" description="SLH" evidence="4">
    <location>
        <begin position="362"/>
        <end position="425"/>
    </location>
</feature>
<evidence type="ECO:0000313" key="5">
    <source>
        <dbReference type="EMBL" id="PAB55945.1"/>
    </source>
</evidence>
<proteinExistence type="predicted"/>
<feature type="domain" description="SLH" evidence="4">
    <location>
        <begin position="427"/>
        <end position="490"/>
    </location>
</feature>
<organism evidence="5 6">
    <name type="scientific">Anaeromicrobium sediminis</name>
    <dbReference type="NCBI Taxonomy" id="1478221"/>
    <lineage>
        <taxon>Bacteria</taxon>
        <taxon>Bacillati</taxon>
        <taxon>Bacillota</taxon>
        <taxon>Clostridia</taxon>
        <taxon>Peptostreptococcales</taxon>
        <taxon>Thermotaleaceae</taxon>
        <taxon>Anaeromicrobium</taxon>
    </lineage>
</organism>
<dbReference type="Pfam" id="PF00395">
    <property type="entry name" value="SLH"/>
    <property type="match status" value="3"/>
</dbReference>
<evidence type="ECO:0000256" key="3">
    <source>
        <dbReference type="SAM" id="SignalP"/>
    </source>
</evidence>
<dbReference type="OrthoDB" id="2985276at2"/>
<feature type="compositionally biased region" description="Basic and acidic residues" evidence="2">
    <location>
        <begin position="345"/>
        <end position="362"/>
    </location>
</feature>
<feature type="region of interest" description="Disordered" evidence="2">
    <location>
        <begin position="345"/>
        <end position="368"/>
    </location>
</feature>
<protein>
    <submittedName>
        <fullName evidence="5">S-layer protein</fullName>
    </submittedName>
</protein>
<feature type="domain" description="SLH" evidence="4">
    <location>
        <begin position="288"/>
        <end position="350"/>
    </location>
</feature>
<dbReference type="Proteomes" id="UP000216024">
    <property type="component" value="Unassembled WGS sequence"/>
</dbReference>
<evidence type="ECO:0000259" key="4">
    <source>
        <dbReference type="PROSITE" id="PS51272"/>
    </source>
</evidence>
<dbReference type="AlphaFoldDB" id="A0A267MAS8"/>
<evidence type="ECO:0000256" key="2">
    <source>
        <dbReference type="SAM" id="MobiDB-lite"/>
    </source>
</evidence>
<keyword evidence="1" id="KW-0677">Repeat</keyword>